<name>A0A9J6GW70_HAELO</name>
<organism evidence="2 3">
    <name type="scientific">Haemaphysalis longicornis</name>
    <name type="common">Bush tick</name>
    <dbReference type="NCBI Taxonomy" id="44386"/>
    <lineage>
        <taxon>Eukaryota</taxon>
        <taxon>Metazoa</taxon>
        <taxon>Ecdysozoa</taxon>
        <taxon>Arthropoda</taxon>
        <taxon>Chelicerata</taxon>
        <taxon>Arachnida</taxon>
        <taxon>Acari</taxon>
        <taxon>Parasitiformes</taxon>
        <taxon>Ixodida</taxon>
        <taxon>Ixodoidea</taxon>
        <taxon>Ixodidae</taxon>
        <taxon>Haemaphysalinae</taxon>
        <taxon>Haemaphysalis</taxon>
    </lineage>
</organism>
<comment type="caution">
    <text evidence="2">The sequence shown here is derived from an EMBL/GenBank/DDBJ whole genome shotgun (WGS) entry which is preliminary data.</text>
</comment>
<sequence>MGNSITKGTSPDLAIIGHIFHEDWAHLGEYLGSDHAILATTIHGTEYPVKFGTARLTDSTKLREGRRTREKMTNHPSLTLQEWISRLREDVQKHTKVIETSATAPCVDARLLHKWEARRSLKAQPKVKKRIALLTEEAARYATSLSKENWLALCDGMRNFLRTSKTWKLLRFLIDPGKSERIPTHNGQNTSSTLGKHTKPARHSYGRLPSHSPYASPSPIFWKSQPTPGR</sequence>
<accession>A0A9J6GW70</accession>
<keyword evidence="3" id="KW-1185">Reference proteome</keyword>
<feature type="compositionally biased region" description="Basic residues" evidence="1">
    <location>
        <begin position="196"/>
        <end position="205"/>
    </location>
</feature>
<feature type="region of interest" description="Disordered" evidence="1">
    <location>
        <begin position="178"/>
        <end position="230"/>
    </location>
</feature>
<reference evidence="2 3" key="1">
    <citation type="journal article" date="2020" name="Cell">
        <title>Large-Scale Comparative Analyses of Tick Genomes Elucidate Their Genetic Diversity and Vector Capacities.</title>
        <authorList>
            <consortium name="Tick Genome and Microbiome Consortium (TIGMIC)"/>
            <person name="Jia N."/>
            <person name="Wang J."/>
            <person name="Shi W."/>
            <person name="Du L."/>
            <person name="Sun Y."/>
            <person name="Zhan W."/>
            <person name="Jiang J.F."/>
            <person name="Wang Q."/>
            <person name="Zhang B."/>
            <person name="Ji P."/>
            <person name="Bell-Sakyi L."/>
            <person name="Cui X.M."/>
            <person name="Yuan T.T."/>
            <person name="Jiang B.G."/>
            <person name="Yang W.F."/>
            <person name="Lam T.T."/>
            <person name="Chang Q.C."/>
            <person name="Ding S.J."/>
            <person name="Wang X.J."/>
            <person name="Zhu J.G."/>
            <person name="Ruan X.D."/>
            <person name="Zhao L."/>
            <person name="Wei J.T."/>
            <person name="Ye R.Z."/>
            <person name="Que T.C."/>
            <person name="Du C.H."/>
            <person name="Zhou Y.H."/>
            <person name="Cheng J.X."/>
            <person name="Dai P.F."/>
            <person name="Guo W.B."/>
            <person name="Han X.H."/>
            <person name="Huang E.J."/>
            <person name="Li L.F."/>
            <person name="Wei W."/>
            <person name="Gao Y.C."/>
            <person name="Liu J.Z."/>
            <person name="Shao H.Z."/>
            <person name="Wang X."/>
            <person name="Wang C.C."/>
            <person name="Yang T.C."/>
            <person name="Huo Q.B."/>
            <person name="Li W."/>
            <person name="Chen H.Y."/>
            <person name="Chen S.E."/>
            <person name="Zhou L.G."/>
            <person name="Ni X.B."/>
            <person name="Tian J.H."/>
            <person name="Sheng Y."/>
            <person name="Liu T."/>
            <person name="Pan Y.S."/>
            <person name="Xia L.Y."/>
            <person name="Li J."/>
            <person name="Zhao F."/>
            <person name="Cao W.C."/>
        </authorList>
    </citation>
    <scope>NUCLEOTIDE SEQUENCE [LARGE SCALE GENOMIC DNA]</scope>
    <source>
        <strain evidence="2">HaeL-2018</strain>
    </source>
</reference>
<feature type="compositionally biased region" description="Polar residues" evidence="1">
    <location>
        <begin position="185"/>
        <end position="195"/>
    </location>
</feature>
<protein>
    <submittedName>
        <fullName evidence="2">Uncharacterized protein</fullName>
    </submittedName>
</protein>
<evidence type="ECO:0000256" key="1">
    <source>
        <dbReference type="SAM" id="MobiDB-lite"/>
    </source>
</evidence>
<dbReference type="VEuPathDB" id="VectorBase:HLOH_064006"/>
<gene>
    <name evidence="2" type="ORF">HPB48_017107</name>
</gene>
<dbReference type="AlphaFoldDB" id="A0A9J6GW70"/>
<dbReference type="Proteomes" id="UP000821853">
    <property type="component" value="Unassembled WGS sequence"/>
</dbReference>
<evidence type="ECO:0000313" key="3">
    <source>
        <dbReference type="Proteomes" id="UP000821853"/>
    </source>
</evidence>
<evidence type="ECO:0000313" key="2">
    <source>
        <dbReference type="EMBL" id="KAH9378492.1"/>
    </source>
</evidence>
<dbReference type="EMBL" id="JABSTR010000008">
    <property type="protein sequence ID" value="KAH9378492.1"/>
    <property type="molecule type" value="Genomic_DNA"/>
</dbReference>
<proteinExistence type="predicted"/>